<dbReference type="EMBL" id="JABBWK010000005">
    <property type="protein sequence ID" value="KAG1906132.1"/>
    <property type="molecule type" value="Genomic_DNA"/>
</dbReference>
<sequence>MGNRQISDNLKDAALCMVNKGYATPEILSITQISKSTIYCTQCCKRATGSVAKIQAIGRGRPRAFTQHDIQFLIWLARHNPTLFLDEYQMRL</sequence>
<keyword evidence="2" id="KW-1185">Reference proteome</keyword>
<comment type="caution">
    <text evidence="1">The sequence shown here is derived from an EMBL/GenBank/DDBJ whole genome shotgun (WGS) entry which is preliminary data.</text>
</comment>
<dbReference type="SUPFAM" id="SSF46689">
    <property type="entry name" value="Homeodomain-like"/>
    <property type="match status" value="1"/>
</dbReference>
<dbReference type="GeneID" id="64668688"/>
<dbReference type="Proteomes" id="UP001195769">
    <property type="component" value="Unassembled WGS sequence"/>
</dbReference>
<dbReference type="InterPro" id="IPR009057">
    <property type="entry name" value="Homeodomain-like_sf"/>
</dbReference>
<reference evidence="1" key="1">
    <citation type="journal article" date="2020" name="New Phytol.">
        <title>Comparative genomics reveals dynamic genome evolution in host specialist ectomycorrhizal fungi.</title>
        <authorList>
            <person name="Lofgren L.A."/>
            <person name="Nguyen N.H."/>
            <person name="Vilgalys R."/>
            <person name="Ruytinx J."/>
            <person name="Liao H.L."/>
            <person name="Branco S."/>
            <person name="Kuo A."/>
            <person name="LaButti K."/>
            <person name="Lipzen A."/>
            <person name="Andreopoulos W."/>
            <person name="Pangilinan J."/>
            <person name="Riley R."/>
            <person name="Hundley H."/>
            <person name="Na H."/>
            <person name="Barry K."/>
            <person name="Grigoriev I.V."/>
            <person name="Stajich J.E."/>
            <person name="Kennedy P.G."/>
        </authorList>
    </citation>
    <scope>NUCLEOTIDE SEQUENCE</scope>
    <source>
        <strain evidence="1">FC203</strain>
    </source>
</reference>
<protein>
    <submittedName>
        <fullName evidence="1">Uncharacterized protein</fullName>
    </submittedName>
</protein>
<evidence type="ECO:0000313" key="1">
    <source>
        <dbReference type="EMBL" id="KAG1906132.1"/>
    </source>
</evidence>
<accession>A0AAD4HRI2</accession>
<gene>
    <name evidence="1" type="ORF">F5891DRAFT_942093</name>
</gene>
<organism evidence="1 2">
    <name type="scientific">Suillus fuscotomentosus</name>
    <dbReference type="NCBI Taxonomy" id="1912939"/>
    <lineage>
        <taxon>Eukaryota</taxon>
        <taxon>Fungi</taxon>
        <taxon>Dikarya</taxon>
        <taxon>Basidiomycota</taxon>
        <taxon>Agaricomycotina</taxon>
        <taxon>Agaricomycetes</taxon>
        <taxon>Agaricomycetidae</taxon>
        <taxon>Boletales</taxon>
        <taxon>Suillineae</taxon>
        <taxon>Suillaceae</taxon>
        <taxon>Suillus</taxon>
    </lineage>
</organism>
<proteinExistence type="predicted"/>
<dbReference type="RefSeq" id="XP_041231707.1">
    <property type="nucleotide sequence ID" value="XM_041374390.1"/>
</dbReference>
<dbReference type="AlphaFoldDB" id="A0AAD4HRI2"/>
<evidence type="ECO:0000313" key="2">
    <source>
        <dbReference type="Proteomes" id="UP001195769"/>
    </source>
</evidence>
<name>A0AAD4HRI2_9AGAM</name>